<evidence type="ECO:0008006" key="3">
    <source>
        <dbReference type="Google" id="ProtNLM"/>
    </source>
</evidence>
<dbReference type="Proteomes" id="UP000076603">
    <property type="component" value="Unassembled WGS sequence"/>
</dbReference>
<name>A0A161WU66_9CLOT</name>
<dbReference type="EMBL" id="LWAE01000005">
    <property type="protein sequence ID" value="KZL90408.1"/>
    <property type="molecule type" value="Genomic_DNA"/>
</dbReference>
<gene>
    <name evidence="1" type="ORF">CLMAG_41790</name>
</gene>
<comment type="caution">
    <text evidence="1">The sequence shown here is derived from an EMBL/GenBank/DDBJ whole genome shotgun (WGS) entry which is preliminary data.</text>
</comment>
<dbReference type="STRING" id="1121326.CLMAG_41790"/>
<reference evidence="1 2" key="1">
    <citation type="submission" date="2016-04" db="EMBL/GenBank/DDBJ databases">
        <title>Genome sequence of Clostridium magnum DSM 2767.</title>
        <authorList>
            <person name="Poehlein A."/>
            <person name="Uhlig R."/>
            <person name="Fischer R."/>
            <person name="Bahl H."/>
            <person name="Daniel R."/>
        </authorList>
    </citation>
    <scope>NUCLEOTIDE SEQUENCE [LARGE SCALE GENOMIC DNA]</scope>
    <source>
        <strain evidence="1 2">DSM 2767</strain>
    </source>
</reference>
<keyword evidence="2" id="KW-1185">Reference proteome</keyword>
<dbReference type="PATRIC" id="fig|1121326.3.peg.4237"/>
<evidence type="ECO:0000313" key="1">
    <source>
        <dbReference type="EMBL" id="KZL90408.1"/>
    </source>
</evidence>
<evidence type="ECO:0000313" key="2">
    <source>
        <dbReference type="Proteomes" id="UP000076603"/>
    </source>
</evidence>
<dbReference type="RefSeq" id="WP_161487000.1">
    <property type="nucleotide sequence ID" value="NZ_FQXL01000008.1"/>
</dbReference>
<proteinExistence type="predicted"/>
<accession>A0A161WU66</accession>
<dbReference type="AlphaFoldDB" id="A0A161WU66"/>
<protein>
    <recommendedName>
        <fullName evidence="3">N-acetyltransferase domain-containing protein</fullName>
    </recommendedName>
</protein>
<organism evidence="1 2">
    <name type="scientific">Clostridium magnum DSM 2767</name>
    <dbReference type="NCBI Taxonomy" id="1121326"/>
    <lineage>
        <taxon>Bacteria</taxon>
        <taxon>Bacillati</taxon>
        <taxon>Bacillota</taxon>
        <taxon>Clostridia</taxon>
        <taxon>Eubacteriales</taxon>
        <taxon>Clostridiaceae</taxon>
        <taxon>Clostridium</taxon>
    </lineage>
</organism>
<sequence length="58" mass="6949">MSDIIIKLLEKSDAQELFTFELKNRAFFERVGFPRGDNYYELNNFNTIIKESVEEQEK</sequence>
<dbReference type="OrthoDB" id="9801656at2"/>